<dbReference type="GO" id="GO:0005886">
    <property type="term" value="C:plasma membrane"/>
    <property type="evidence" value="ECO:0007669"/>
    <property type="project" value="UniProtKB-SubCell"/>
</dbReference>
<feature type="transmembrane region" description="Helical" evidence="6">
    <location>
        <begin position="121"/>
        <end position="149"/>
    </location>
</feature>
<dbReference type="NCBIfam" id="TIGR00374">
    <property type="entry name" value="flippase-like domain"/>
    <property type="match status" value="1"/>
</dbReference>
<reference evidence="7 8" key="1">
    <citation type="journal article" date="2009" name="Stand. Genomic Sci.">
        <title>Complete genome sequence of Acidimicrobium ferrooxidans type strain (ICP).</title>
        <authorList>
            <person name="Clum A."/>
            <person name="Nolan M."/>
            <person name="Lang E."/>
            <person name="Glavina Del Rio T."/>
            <person name="Tice H."/>
            <person name="Copeland A."/>
            <person name="Cheng J.F."/>
            <person name="Lucas S."/>
            <person name="Chen F."/>
            <person name="Bruce D."/>
            <person name="Goodwin L."/>
            <person name="Pitluck S."/>
            <person name="Ivanova N."/>
            <person name="Mavrommatis K."/>
            <person name="Mikhailova N."/>
            <person name="Pati A."/>
            <person name="Chen A."/>
            <person name="Palaniappan K."/>
            <person name="Goker M."/>
            <person name="Spring S."/>
            <person name="Land M."/>
            <person name="Hauser L."/>
            <person name="Chang Y.J."/>
            <person name="Jeffries C.C."/>
            <person name="Chain P."/>
            <person name="Bristow J."/>
            <person name="Eisen J.A."/>
            <person name="Markowitz V."/>
            <person name="Hugenholtz P."/>
            <person name="Kyrpides N.C."/>
            <person name="Klenk H.P."/>
            <person name="Lapidus A."/>
        </authorList>
    </citation>
    <scope>NUCLEOTIDE SEQUENCE [LARGE SCALE GENOMIC DNA]</scope>
    <source>
        <strain evidence="8">DSM 10331 / JCM 15462 / NBRC 103882 / ICP</strain>
    </source>
</reference>
<name>C7M3E0_ACIFD</name>
<dbReference type="Proteomes" id="UP000000771">
    <property type="component" value="Chromosome"/>
</dbReference>
<comment type="subcellular location">
    <subcellularLocation>
        <location evidence="1">Cell membrane</location>
        <topology evidence="1">Multi-pass membrane protein</topology>
    </subcellularLocation>
</comment>
<dbReference type="eggNOG" id="COG0392">
    <property type="taxonomic scope" value="Bacteria"/>
</dbReference>
<sequence>MAPPARLARVRHHWRLLVGLVGIAVAAWALASQRAQLSGSVAIVLHANAVLGAIAFVLEAASDTAWALMTYVLLPSGTRLGWVRFLAISLAALSITNSIPFGAGVSAVWVVAQLHDADVDVLAAASVIAASNLVAMGTLIALFALALVVHAPASSVLSSLDDALIVAVGIAAALALWQLERLSAWVAELLTRLATRVRWRRLAASARRLQPLRIPPRRLGASIGLGAGNWAFDFGALLVALAAVDAHVSVAAAASAYVVGALATNLPITPGGLGVVEGSITVALVAFGGAPVPMLAAVILYRLASYWIWLPIGWAAYFWIARRPTNATT</sequence>
<organism evidence="7 8">
    <name type="scientific">Acidimicrobium ferrooxidans (strain DSM 10331 / JCM 15462 / NBRC 103882 / ICP)</name>
    <dbReference type="NCBI Taxonomy" id="525909"/>
    <lineage>
        <taxon>Bacteria</taxon>
        <taxon>Bacillati</taxon>
        <taxon>Actinomycetota</taxon>
        <taxon>Acidimicrobiia</taxon>
        <taxon>Acidimicrobiales</taxon>
        <taxon>Acidimicrobiaceae</taxon>
        <taxon>Acidimicrobium</taxon>
    </lineage>
</organism>
<feature type="transmembrane region" description="Helical" evidence="6">
    <location>
        <begin position="82"/>
        <end position="109"/>
    </location>
</feature>
<evidence type="ECO:0008006" key="9">
    <source>
        <dbReference type="Google" id="ProtNLM"/>
    </source>
</evidence>
<evidence type="ECO:0000313" key="7">
    <source>
        <dbReference type="EMBL" id="ACU53534.1"/>
    </source>
</evidence>
<evidence type="ECO:0000256" key="5">
    <source>
        <dbReference type="ARBA" id="ARBA00023136"/>
    </source>
</evidence>
<keyword evidence="2" id="KW-1003">Cell membrane</keyword>
<evidence type="ECO:0000256" key="4">
    <source>
        <dbReference type="ARBA" id="ARBA00022989"/>
    </source>
</evidence>
<dbReference type="KEGG" id="afo:Afer_0580"/>
<keyword evidence="5 6" id="KW-0472">Membrane</keyword>
<dbReference type="Pfam" id="PF03706">
    <property type="entry name" value="LPG_synthase_TM"/>
    <property type="match status" value="1"/>
</dbReference>
<protein>
    <recommendedName>
        <fullName evidence="9">Integral membrane protein-like protein</fullName>
    </recommendedName>
</protein>
<keyword evidence="8" id="KW-1185">Reference proteome</keyword>
<evidence type="ECO:0000256" key="2">
    <source>
        <dbReference type="ARBA" id="ARBA00022475"/>
    </source>
</evidence>
<dbReference type="STRING" id="525909.Afer_0580"/>
<gene>
    <name evidence="7" type="ordered locus">Afer_0580</name>
</gene>
<dbReference type="PANTHER" id="PTHR39087:SF2">
    <property type="entry name" value="UPF0104 MEMBRANE PROTEIN MJ1595"/>
    <property type="match status" value="1"/>
</dbReference>
<dbReference type="EMBL" id="CP001631">
    <property type="protein sequence ID" value="ACU53534.1"/>
    <property type="molecule type" value="Genomic_DNA"/>
</dbReference>
<feature type="transmembrane region" description="Helical" evidence="6">
    <location>
        <begin position="41"/>
        <end position="61"/>
    </location>
</feature>
<feature type="transmembrane region" description="Helical" evidence="6">
    <location>
        <begin position="306"/>
        <end position="322"/>
    </location>
</feature>
<accession>C7M3E0</accession>
<dbReference type="AlphaFoldDB" id="C7M3E0"/>
<proteinExistence type="predicted"/>
<dbReference type="PANTHER" id="PTHR39087">
    <property type="entry name" value="UPF0104 MEMBRANE PROTEIN MJ1595"/>
    <property type="match status" value="1"/>
</dbReference>
<keyword evidence="4 6" id="KW-1133">Transmembrane helix</keyword>
<feature type="transmembrane region" description="Helical" evidence="6">
    <location>
        <begin position="156"/>
        <end position="176"/>
    </location>
</feature>
<keyword evidence="3 6" id="KW-0812">Transmembrane</keyword>
<evidence type="ECO:0000313" key="8">
    <source>
        <dbReference type="Proteomes" id="UP000000771"/>
    </source>
</evidence>
<evidence type="ECO:0000256" key="1">
    <source>
        <dbReference type="ARBA" id="ARBA00004651"/>
    </source>
</evidence>
<dbReference type="RefSeq" id="WP_015798029.1">
    <property type="nucleotide sequence ID" value="NC_013124.1"/>
</dbReference>
<evidence type="ECO:0000256" key="6">
    <source>
        <dbReference type="SAM" id="Phobius"/>
    </source>
</evidence>
<dbReference type="InterPro" id="IPR022791">
    <property type="entry name" value="L-PG_synthase/AglD"/>
</dbReference>
<evidence type="ECO:0000256" key="3">
    <source>
        <dbReference type="ARBA" id="ARBA00022692"/>
    </source>
</evidence>
<dbReference type="HOGENOM" id="CLU_048247_1_0_11"/>
<dbReference type="OrthoDB" id="4481258at2"/>